<organism evidence="3 4">
    <name type="scientific">Megalodesulfovibrio gigas (strain ATCC 19364 / DSM 1382 / NCIMB 9332 / VKM B-1759)</name>
    <name type="common">Desulfovibrio gigas</name>
    <dbReference type="NCBI Taxonomy" id="1121448"/>
    <lineage>
        <taxon>Bacteria</taxon>
        <taxon>Pseudomonadati</taxon>
        <taxon>Thermodesulfobacteriota</taxon>
        <taxon>Desulfovibrionia</taxon>
        <taxon>Desulfovibrionales</taxon>
        <taxon>Desulfovibrionaceae</taxon>
        <taxon>Megalodesulfovibrio</taxon>
    </lineage>
</organism>
<accession>T2GEQ9</accession>
<dbReference type="PROSITE" id="PS51257">
    <property type="entry name" value="PROKAR_LIPOPROTEIN"/>
    <property type="match status" value="1"/>
</dbReference>
<dbReference type="EMBL" id="CP006585">
    <property type="protein sequence ID" value="AGW14422.1"/>
    <property type="molecule type" value="Genomic_DNA"/>
</dbReference>
<evidence type="ECO:0000259" key="2">
    <source>
        <dbReference type="Pfam" id="PF25876"/>
    </source>
</evidence>
<dbReference type="HOGENOM" id="CLU_018816_6_5_7"/>
<keyword evidence="4" id="KW-1185">Reference proteome</keyword>
<dbReference type="Gene3D" id="2.40.50.100">
    <property type="match status" value="1"/>
</dbReference>
<feature type="coiled-coil region" evidence="1">
    <location>
        <begin position="98"/>
        <end position="193"/>
    </location>
</feature>
<dbReference type="PANTHER" id="PTHR30438:SF2">
    <property type="entry name" value="MEMBRANE PROTEIN"/>
    <property type="match status" value="1"/>
</dbReference>
<dbReference type="KEGG" id="dgg:DGI_2691"/>
<dbReference type="AlphaFoldDB" id="T2GEQ9"/>
<dbReference type="STRING" id="1121448.DGI_2691"/>
<name>T2GEQ9_MEGG1</name>
<dbReference type="GO" id="GO:0005886">
    <property type="term" value="C:plasma membrane"/>
    <property type="evidence" value="ECO:0007669"/>
    <property type="project" value="TreeGrafter"/>
</dbReference>
<reference evidence="4" key="2">
    <citation type="submission" date="2013-07" db="EMBL/GenBank/DDBJ databases">
        <authorList>
            <person name="Morais-Silva F.O."/>
            <person name="Rezende A.M."/>
            <person name="Pimentel C."/>
            <person name="Resende D.M."/>
            <person name="Santos C.I."/>
            <person name="Clemente C."/>
            <person name="de Oliveira L.M."/>
            <person name="da Silva S.M."/>
            <person name="Costa D.A."/>
            <person name="Varela-Raposo A."/>
            <person name="Horacio E.C.A."/>
            <person name="Matos M."/>
            <person name="Flores O."/>
            <person name="Ruiz J.C."/>
            <person name="Rodrigues-Pousada C."/>
        </authorList>
    </citation>
    <scope>NUCLEOTIDE SEQUENCE [LARGE SCALE GENOMIC DNA]</scope>
    <source>
        <strain evidence="4">ATCC 19364 / DSM 1382 / NCIMB 9332 / VKM B-1759</strain>
    </source>
</reference>
<dbReference type="PANTHER" id="PTHR30438">
    <property type="entry name" value="36 KDA ANTIGEN-RELATED"/>
    <property type="match status" value="1"/>
</dbReference>
<sequence length="319" mass="35536">MRRLVLLLCCVLLAGCEERAPGLYQGYMEGEFVYVASQYAGRLQALRVARGDRIAPGDELFVLEDELEAQAVTRAEANLERTRDTVADLDKGLRKEELAQLKARHAQARAQLQLARAEHDRRISLRRGNVIAQEELDQARTTLQQAEAAVADLEAQLATGQLGSREDQRSAARAQERMAAAELEQARWQLEQKRQRALVSGTIFDLIHYPGEWVAAGSPVLSLLPPEQIKCRFFVPQTDLAGIQVRDPVAALVDGQPQPVPGWVSYISPQAEYTPPVIYSQQFRAKLVFMVEARFPPGVAATLHPGQPVDVRLQLRTTR</sequence>
<dbReference type="RefSeq" id="WP_021761440.1">
    <property type="nucleotide sequence ID" value="NC_022444.1"/>
</dbReference>
<dbReference type="OrthoDB" id="9778236at2"/>
<dbReference type="eggNOG" id="COG1566">
    <property type="taxonomic scope" value="Bacteria"/>
</dbReference>
<dbReference type="Gene3D" id="2.40.30.170">
    <property type="match status" value="1"/>
</dbReference>
<keyword evidence="1" id="KW-0175">Coiled coil</keyword>
<feature type="domain" description="Multidrug resistance protein MdtA-like alpha-helical hairpin" evidence="2">
    <location>
        <begin position="97"/>
        <end position="162"/>
    </location>
</feature>
<gene>
    <name evidence="3" type="ORF">DGI_2691</name>
</gene>
<dbReference type="Pfam" id="PF25876">
    <property type="entry name" value="HH_MFP_RND"/>
    <property type="match status" value="1"/>
</dbReference>
<dbReference type="Proteomes" id="UP000016587">
    <property type="component" value="Chromosome"/>
</dbReference>
<evidence type="ECO:0000256" key="1">
    <source>
        <dbReference type="SAM" id="Coils"/>
    </source>
</evidence>
<dbReference type="SUPFAM" id="SSF111369">
    <property type="entry name" value="HlyD-like secretion proteins"/>
    <property type="match status" value="2"/>
</dbReference>
<dbReference type="Gene3D" id="1.10.287.470">
    <property type="entry name" value="Helix hairpin bin"/>
    <property type="match status" value="2"/>
</dbReference>
<proteinExistence type="predicted"/>
<dbReference type="InterPro" id="IPR058624">
    <property type="entry name" value="MdtA-like_HH"/>
</dbReference>
<protein>
    <submittedName>
        <fullName evidence="3">Putative secretion protein HlyD family protein</fullName>
    </submittedName>
</protein>
<reference evidence="3 4" key="1">
    <citation type="journal article" date="2013" name="J. Bacteriol.">
        <title>Roles of HynAB and Ech, the only two hydrogenases found in the model sulfate reducer Desulfovibrio gigas.</title>
        <authorList>
            <person name="Morais-Silva F.O."/>
            <person name="Santos C.I."/>
            <person name="Rodrigues R."/>
            <person name="Pereira I.A."/>
            <person name="Rodrigues-Pousada C."/>
        </authorList>
    </citation>
    <scope>NUCLEOTIDE SEQUENCE [LARGE SCALE GENOMIC DNA]</scope>
    <source>
        <strain evidence="4">ATCC 19364 / DSM 1382 / NCIMB 9332 / VKM B-1759</strain>
    </source>
</reference>
<dbReference type="PATRIC" id="fig|1121448.10.peg.2647"/>
<evidence type="ECO:0000313" key="3">
    <source>
        <dbReference type="EMBL" id="AGW14422.1"/>
    </source>
</evidence>
<evidence type="ECO:0000313" key="4">
    <source>
        <dbReference type="Proteomes" id="UP000016587"/>
    </source>
</evidence>